<protein>
    <submittedName>
        <fullName evidence="1">Uncharacterized protein</fullName>
    </submittedName>
</protein>
<dbReference type="EMBL" id="CAEY01000030">
    <property type="status" value="NOT_ANNOTATED_CDS"/>
    <property type="molecule type" value="Genomic_DNA"/>
</dbReference>
<keyword evidence="2" id="KW-1185">Reference proteome</keyword>
<reference evidence="1" key="2">
    <citation type="submission" date="2015-06" db="UniProtKB">
        <authorList>
            <consortium name="EnsemblMetazoa"/>
        </authorList>
    </citation>
    <scope>IDENTIFICATION</scope>
</reference>
<proteinExistence type="predicted"/>
<evidence type="ECO:0000313" key="1">
    <source>
        <dbReference type="EnsemblMetazoa" id="tetur10g01130.1"/>
    </source>
</evidence>
<dbReference type="HOGENOM" id="CLU_2018143_0_0_1"/>
<reference evidence="2" key="1">
    <citation type="submission" date="2011-08" db="EMBL/GenBank/DDBJ databases">
        <authorList>
            <person name="Rombauts S."/>
        </authorList>
    </citation>
    <scope>NUCLEOTIDE SEQUENCE</scope>
    <source>
        <strain evidence="2">London</strain>
    </source>
</reference>
<sequence length="123" mass="13243">MNPVMVAPPSPFSPLSSTPNSGFGFPMSNPSQLMSKNMFSSPVTDWSRLLSSESQGVPSVYGQYPFGGFSSGLSGYSGLSGLSGLPSFSSSLYEPKLPFGLSSMYPFEDMTGQRKRNFRLTPF</sequence>
<dbReference type="Proteomes" id="UP000015104">
    <property type="component" value="Unassembled WGS sequence"/>
</dbReference>
<name>T1KEX9_TETUR</name>
<evidence type="ECO:0000313" key="2">
    <source>
        <dbReference type="Proteomes" id="UP000015104"/>
    </source>
</evidence>
<dbReference type="AlphaFoldDB" id="T1KEX9"/>
<dbReference type="EnsemblMetazoa" id="tetur10g01130.1">
    <property type="protein sequence ID" value="tetur10g01130.1"/>
    <property type="gene ID" value="tetur10g01130"/>
</dbReference>
<organism evidence="1 2">
    <name type="scientific">Tetranychus urticae</name>
    <name type="common">Two-spotted spider mite</name>
    <dbReference type="NCBI Taxonomy" id="32264"/>
    <lineage>
        <taxon>Eukaryota</taxon>
        <taxon>Metazoa</taxon>
        <taxon>Ecdysozoa</taxon>
        <taxon>Arthropoda</taxon>
        <taxon>Chelicerata</taxon>
        <taxon>Arachnida</taxon>
        <taxon>Acari</taxon>
        <taxon>Acariformes</taxon>
        <taxon>Trombidiformes</taxon>
        <taxon>Prostigmata</taxon>
        <taxon>Eleutherengona</taxon>
        <taxon>Raphignathae</taxon>
        <taxon>Tetranychoidea</taxon>
        <taxon>Tetranychidae</taxon>
        <taxon>Tetranychus</taxon>
    </lineage>
</organism>
<accession>T1KEX9</accession>